<dbReference type="PROSITE" id="PS50949">
    <property type="entry name" value="HTH_GNTR"/>
    <property type="match status" value="1"/>
</dbReference>
<dbReference type="InterPro" id="IPR036390">
    <property type="entry name" value="WH_DNA-bd_sf"/>
</dbReference>
<dbReference type="Pfam" id="PF07729">
    <property type="entry name" value="FCD"/>
    <property type="match status" value="1"/>
</dbReference>
<dbReference type="PANTHER" id="PTHR43537">
    <property type="entry name" value="TRANSCRIPTIONAL REGULATOR, GNTR FAMILY"/>
    <property type="match status" value="1"/>
</dbReference>
<evidence type="ECO:0000313" key="6">
    <source>
        <dbReference type="Proteomes" id="UP000249538"/>
    </source>
</evidence>
<dbReference type="InterPro" id="IPR000524">
    <property type="entry name" value="Tscrpt_reg_HTH_GntR"/>
</dbReference>
<dbReference type="SUPFAM" id="SSF46785">
    <property type="entry name" value="Winged helix' DNA-binding domain"/>
    <property type="match status" value="1"/>
</dbReference>
<dbReference type="GO" id="GO:0003677">
    <property type="term" value="F:DNA binding"/>
    <property type="evidence" value="ECO:0007669"/>
    <property type="project" value="UniProtKB-KW"/>
</dbReference>
<evidence type="ECO:0000313" key="5">
    <source>
        <dbReference type="EMBL" id="PZX50032.1"/>
    </source>
</evidence>
<dbReference type="SMART" id="SM00345">
    <property type="entry name" value="HTH_GNTR"/>
    <property type="match status" value="1"/>
</dbReference>
<dbReference type="EMBL" id="QKZS01000013">
    <property type="protein sequence ID" value="PZX50032.1"/>
    <property type="molecule type" value="Genomic_DNA"/>
</dbReference>
<dbReference type="Pfam" id="PF00392">
    <property type="entry name" value="GntR"/>
    <property type="match status" value="1"/>
</dbReference>
<dbReference type="AlphaFoldDB" id="A0A2W7SH21"/>
<dbReference type="Gene3D" id="1.20.120.530">
    <property type="entry name" value="GntR ligand-binding domain-like"/>
    <property type="match status" value="1"/>
</dbReference>
<comment type="caution">
    <text evidence="5">The sequence shown here is derived from an EMBL/GenBank/DDBJ whole genome shotgun (WGS) entry which is preliminary data.</text>
</comment>
<organism evidence="5 6">
    <name type="scientific">Cereibacter changlensis</name>
    <dbReference type="NCBI Taxonomy" id="402884"/>
    <lineage>
        <taxon>Bacteria</taxon>
        <taxon>Pseudomonadati</taxon>
        <taxon>Pseudomonadota</taxon>
        <taxon>Alphaproteobacteria</taxon>
        <taxon>Rhodobacterales</taxon>
        <taxon>Paracoccaceae</taxon>
        <taxon>Cereibacter</taxon>
    </lineage>
</organism>
<sequence length="233" mass="25500">MSRSPGEAQFANESNDWMRPIAKESLSDRAYGELRAALMRGQLKPGAQLPLRPISARFGISATPMREALTRLVVERALTLDPRGTVTVPTLTRDQLVEIRAIRVDLEGRAAAAAALRATPAEIDGLAELHGRIMEVQKAGEFPDAIDLNTQFHLALCRLGAQPITYELVEGLWVRCGPILSHLYDEGVPADWDPHPHLRIITALRSRDPEAARAAIRVDIENGGQGLLTHVST</sequence>
<dbReference type="InterPro" id="IPR011711">
    <property type="entry name" value="GntR_C"/>
</dbReference>
<keyword evidence="1" id="KW-0805">Transcription regulation</keyword>
<name>A0A2W7SH21_9RHOB</name>
<gene>
    <name evidence="5" type="ORF">LX76_03640</name>
</gene>
<evidence type="ECO:0000256" key="2">
    <source>
        <dbReference type="ARBA" id="ARBA00023125"/>
    </source>
</evidence>
<evidence type="ECO:0000256" key="1">
    <source>
        <dbReference type="ARBA" id="ARBA00023015"/>
    </source>
</evidence>
<feature type="domain" description="HTH gntR-type" evidence="4">
    <location>
        <begin position="24"/>
        <end position="91"/>
    </location>
</feature>
<reference evidence="5 6" key="1">
    <citation type="submission" date="2018-06" db="EMBL/GenBank/DDBJ databases">
        <title>Genomic Encyclopedia of Archaeal and Bacterial Type Strains, Phase II (KMG-II): from individual species to whole genera.</title>
        <authorList>
            <person name="Goeker M."/>
        </authorList>
    </citation>
    <scope>NUCLEOTIDE SEQUENCE [LARGE SCALE GENOMIC DNA]</scope>
    <source>
        <strain evidence="5 6">DSM 18774</strain>
    </source>
</reference>
<protein>
    <submittedName>
        <fullName evidence="5">DNA-binding GntR family transcriptional regulator</fullName>
    </submittedName>
</protein>
<keyword evidence="3" id="KW-0804">Transcription</keyword>
<accession>A0A2W7SH21</accession>
<dbReference type="SUPFAM" id="SSF48008">
    <property type="entry name" value="GntR ligand-binding domain-like"/>
    <property type="match status" value="1"/>
</dbReference>
<dbReference type="RefSeq" id="WP_211314658.1">
    <property type="nucleotide sequence ID" value="NZ_QKZS01000013.1"/>
</dbReference>
<dbReference type="SMART" id="SM00895">
    <property type="entry name" value="FCD"/>
    <property type="match status" value="1"/>
</dbReference>
<evidence type="ECO:0000259" key="4">
    <source>
        <dbReference type="PROSITE" id="PS50949"/>
    </source>
</evidence>
<dbReference type="Proteomes" id="UP000249538">
    <property type="component" value="Unassembled WGS sequence"/>
</dbReference>
<dbReference type="InterPro" id="IPR008920">
    <property type="entry name" value="TF_FadR/GntR_C"/>
</dbReference>
<proteinExistence type="predicted"/>
<dbReference type="InterPro" id="IPR036388">
    <property type="entry name" value="WH-like_DNA-bd_sf"/>
</dbReference>
<evidence type="ECO:0000256" key="3">
    <source>
        <dbReference type="ARBA" id="ARBA00023163"/>
    </source>
</evidence>
<dbReference type="PANTHER" id="PTHR43537:SF39">
    <property type="entry name" value="HTH-TYPE TRANSCRIPTIONAL REGULATOR MCBR"/>
    <property type="match status" value="1"/>
</dbReference>
<keyword evidence="2 5" id="KW-0238">DNA-binding</keyword>
<dbReference type="GO" id="GO:0003700">
    <property type="term" value="F:DNA-binding transcription factor activity"/>
    <property type="evidence" value="ECO:0007669"/>
    <property type="project" value="InterPro"/>
</dbReference>
<dbReference type="Gene3D" id="1.10.10.10">
    <property type="entry name" value="Winged helix-like DNA-binding domain superfamily/Winged helix DNA-binding domain"/>
    <property type="match status" value="1"/>
</dbReference>